<dbReference type="AlphaFoldDB" id="A0A812NZZ6"/>
<protein>
    <submittedName>
        <fullName evidence="2">DGAT2 protein</fullName>
    </submittedName>
</protein>
<dbReference type="Proteomes" id="UP000604046">
    <property type="component" value="Unassembled WGS sequence"/>
</dbReference>
<keyword evidence="3" id="KW-1185">Reference proteome</keyword>
<name>A0A812NZZ6_9DINO</name>
<accession>A0A812NZZ6</accession>
<sequence>MAATVAEAAEAGTVSWRAPMGAWRQMLLASATSTTSATAKAAGASGFPCGPGELLHKASEALEGDPCDAYRSRALPRSSRCGVRRPAVALEVPTADPAGQLRAGPEDVGDAGVKQPLPGGARKQSARVAAMLFALQRCVRRRMAELWSEWKEAETNADDQTHPFAGSLCSLSSVPAASIEEEEDVPQWLQLSRLGDVREWYRSRHVGRVLSLWRMLAAGSSARRLIRNVCLQFRCQALTRRSFGALVGHWRWSSARTHRITQAVIRWVDARHQSRVRQALGVWRLRGAKGGLRRRGAKALGLFLTATRLRRWVTGWRSVARQERRRSQGLSDLATRKRLCLGRKSCKVWRDAARRCVAARSAAVFLEVSRIRNIIRRWAGQWKAEVHRSTRLCSAAWQGLALESKRMKAGAAVQRRGHGQRLRSAWMRWSIASSLNSREAMCRQRAKTRRLGVTLRSWQNLQAAKVFAAHSTLLDAFRKWNRVVGHLFNERDARELMVGDGCSAWRQRRSSQCLWRSFELWGQVARAKRKWRRRIREAKDAIEKLAIAQALWFWHGHAREAAAKEDHLQRASMALQAMVSASRWARAHDLLIRWFVRSKATRIMCNEADLSHEGPSAISHKDGSGMSEASAHTPRQRLSKASPSLSPSSTLARHPDASTCLASLRSPRPRRPPEDPLLDSQPQPPTEHVGDPKEEETPTAPKQPRPVQSSAVTRWLKFTVSLWLPDAAVLPVLQWACSAWRGAHLQAKLRHLRWWAFVLKMRKLRTQDLKRDLKRLRAAFKGWFEAVASQLQEAVAAAEAELRAISAGGPHEETGLVANGAWMEPVTQMAMRSHQNAVAAADAAPSTDVDLLVWVFSSWSAWARLTRT</sequence>
<evidence type="ECO:0000313" key="3">
    <source>
        <dbReference type="Proteomes" id="UP000604046"/>
    </source>
</evidence>
<feature type="compositionally biased region" description="Low complexity" evidence="1">
    <location>
        <begin position="639"/>
        <end position="652"/>
    </location>
</feature>
<organism evidence="2 3">
    <name type="scientific">Symbiodinium natans</name>
    <dbReference type="NCBI Taxonomy" id="878477"/>
    <lineage>
        <taxon>Eukaryota</taxon>
        <taxon>Sar</taxon>
        <taxon>Alveolata</taxon>
        <taxon>Dinophyceae</taxon>
        <taxon>Suessiales</taxon>
        <taxon>Symbiodiniaceae</taxon>
        <taxon>Symbiodinium</taxon>
    </lineage>
</organism>
<feature type="region of interest" description="Disordered" evidence="1">
    <location>
        <begin position="92"/>
        <end position="120"/>
    </location>
</feature>
<reference evidence="2" key="1">
    <citation type="submission" date="2021-02" db="EMBL/GenBank/DDBJ databases">
        <authorList>
            <person name="Dougan E. K."/>
            <person name="Rhodes N."/>
            <person name="Thang M."/>
            <person name="Chan C."/>
        </authorList>
    </citation>
    <scope>NUCLEOTIDE SEQUENCE</scope>
</reference>
<evidence type="ECO:0000313" key="2">
    <source>
        <dbReference type="EMBL" id="CAE7334259.1"/>
    </source>
</evidence>
<comment type="caution">
    <text evidence="2">The sequence shown here is derived from an EMBL/GenBank/DDBJ whole genome shotgun (WGS) entry which is preliminary data.</text>
</comment>
<dbReference type="OrthoDB" id="264532at2759"/>
<evidence type="ECO:0000256" key="1">
    <source>
        <dbReference type="SAM" id="MobiDB-lite"/>
    </source>
</evidence>
<proteinExistence type="predicted"/>
<gene>
    <name evidence="2" type="primary">DGAT2</name>
    <name evidence="2" type="ORF">SNAT2548_LOCUS17482</name>
</gene>
<dbReference type="EMBL" id="CAJNDS010002113">
    <property type="protein sequence ID" value="CAE7334259.1"/>
    <property type="molecule type" value="Genomic_DNA"/>
</dbReference>
<feature type="region of interest" description="Disordered" evidence="1">
    <location>
        <begin position="612"/>
        <end position="708"/>
    </location>
</feature>